<dbReference type="SUPFAM" id="SSF52540">
    <property type="entry name" value="P-loop containing nucleoside triphosphate hydrolases"/>
    <property type="match status" value="1"/>
</dbReference>
<dbReference type="InterPro" id="IPR027417">
    <property type="entry name" value="P-loop_NTPase"/>
</dbReference>
<dbReference type="EMBL" id="CP084204">
    <property type="protein sequence ID" value="UZX22650.1"/>
    <property type="molecule type" value="Genomic_DNA"/>
</dbReference>
<proteinExistence type="predicted"/>
<dbReference type="GO" id="GO:0005524">
    <property type="term" value="F:ATP binding"/>
    <property type="evidence" value="ECO:0007669"/>
    <property type="project" value="UniProtKB-KW"/>
</dbReference>
<sequence length="157" mass="16328">MPLTLGYRVPAVIVDLANRLLPRLGADVPAGRSVRRDGEVTVHPTKGLAAGVRAAVRTALAAEGSVGVITADGLVGAVAEAVRDCGAGERVTVLPATVVKGLEFDHVVVVEPAAIMAAEARGANRLYVVLTRAVSRLSLVHEGELPEFLDPAPRTER</sequence>
<keyword evidence="1" id="KW-0547">Nucleotide-binding</keyword>
<reference evidence="1" key="1">
    <citation type="submission" date="2021-09" db="EMBL/GenBank/DDBJ databases">
        <title>Complete genome sequence and metabolic characterization of Streptomyces tanashiensis DSM 731 the producer of antibacterial Kalafungin and diverse secondary metabolites.</title>
        <authorList>
            <person name="Abbasi M.N."/>
            <person name="Anwar M.N."/>
            <person name="Alam K."/>
            <person name="Shoaib M."/>
            <person name="Lin Z."/>
            <person name="Hayat M."/>
            <person name="Ali M.I."/>
            <person name="Malik H.M.T."/>
            <person name="Ahmed I."/>
            <person name="Li A."/>
            <person name="Hailong Wang H."/>
            <person name="Zhang Y."/>
        </authorList>
    </citation>
    <scope>NUCLEOTIDE SEQUENCE</scope>
    <source>
        <strain evidence="1">Kala</strain>
    </source>
</reference>
<gene>
    <name evidence="1" type="ORF">LDH80_18730</name>
</gene>
<name>A0ABY6QXX1_9ACTN</name>
<dbReference type="Gene3D" id="3.40.50.300">
    <property type="entry name" value="P-loop containing nucleotide triphosphate hydrolases"/>
    <property type="match status" value="1"/>
</dbReference>
<dbReference type="RefSeq" id="WP_267259068.1">
    <property type="nucleotide sequence ID" value="NZ_CP084204.1"/>
</dbReference>
<organism evidence="1 2">
    <name type="scientific">Streptomyces tanashiensis</name>
    <dbReference type="NCBI Taxonomy" id="67367"/>
    <lineage>
        <taxon>Bacteria</taxon>
        <taxon>Bacillati</taxon>
        <taxon>Actinomycetota</taxon>
        <taxon>Actinomycetes</taxon>
        <taxon>Kitasatosporales</taxon>
        <taxon>Streptomycetaceae</taxon>
        <taxon>Streptomyces</taxon>
    </lineage>
</organism>
<keyword evidence="1" id="KW-0067">ATP-binding</keyword>
<keyword evidence="2" id="KW-1185">Reference proteome</keyword>
<accession>A0ABY6QXX1</accession>
<dbReference type="GeneID" id="95601515"/>
<evidence type="ECO:0000313" key="1">
    <source>
        <dbReference type="EMBL" id="UZX22650.1"/>
    </source>
</evidence>
<dbReference type="Proteomes" id="UP001164506">
    <property type="component" value="Chromosome"/>
</dbReference>
<protein>
    <submittedName>
        <fullName evidence="1">ATP-binding domain-containing protein</fullName>
    </submittedName>
</protein>
<evidence type="ECO:0000313" key="2">
    <source>
        <dbReference type="Proteomes" id="UP001164506"/>
    </source>
</evidence>